<organism evidence="1 2">
    <name type="scientific">Flavobacterium chungangense</name>
    <dbReference type="NCBI Taxonomy" id="554283"/>
    <lineage>
        <taxon>Bacteria</taxon>
        <taxon>Pseudomonadati</taxon>
        <taxon>Bacteroidota</taxon>
        <taxon>Flavobacteriia</taxon>
        <taxon>Flavobacteriales</taxon>
        <taxon>Flavobacteriaceae</taxon>
        <taxon>Flavobacterium</taxon>
    </lineage>
</organism>
<dbReference type="Proteomes" id="UP000556700">
    <property type="component" value="Unassembled WGS sequence"/>
</dbReference>
<reference evidence="1 2" key="1">
    <citation type="submission" date="2020-06" db="EMBL/GenBank/DDBJ databases">
        <authorList>
            <person name="Criscuolo A."/>
        </authorList>
    </citation>
    <scope>NUCLEOTIDE SEQUENCE [LARGE SCALE GENOMIC DNA]</scope>
    <source>
        <strain evidence="2">CIP 110025</strain>
    </source>
</reference>
<keyword evidence="2" id="KW-1185">Reference proteome</keyword>
<dbReference type="EMBL" id="CAIJDO010000315">
    <property type="protein sequence ID" value="CAD0009848.1"/>
    <property type="molecule type" value="Genomic_DNA"/>
</dbReference>
<gene>
    <name evidence="1" type="ORF">FLACHUCJ7_04488</name>
</gene>
<comment type="caution">
    <text evidence="1">The sequence shown here is derived from an EMBL/GenBank/DDBJ whole genome shotgun (WGS) entry which is preliminary data.</text>
</comment>
<accession>A0A6V6ZDI1</accession>
<proteinExistence type="predicted"/>
<evidence type="ECO:0000313" key="2">
    <source>
        <dbReference type="Proteomes" id="UP000556700"/>
    </source>
</evidence>
<name>A0A6V6ZDI1_9FLAO</name>
<sequence length="213" mass="24992">MHFFKSLISILPNKYHYLLPQINDDFLIAFKENVLGFKDSYTFLLNAKLEPIYKNKKLPHFFILRGLNIWNSKENKFYRIELDILSGYLGGFNIASIEFSNFDFTKFDISEINEKHFENKDLNKLLINFDENEKAIISKYLDTTYSIKLSDGIFYYIDSIGNGDVIVLDKTGTVYLLIHDPANKIKIFSKEEFFEKLENKTLIMEATKIYTAL</sequence>
<evidence type="ECO:0000313" key="1">
    <source>
        <dbReference type="EMBL" id="CAD0009848.1"/>
    </source>
</evidence>
<dbReference type="AlphaFoldDB" id="A0A6V6ZDI1"/>
<protein>
    <submittedName>
        <fullName evidence="1">Uncharacterized protein</fullName>
    </submittedName>
</protein>